<dbReference type="Pfam" id="PF11917">
    <property type="entry name" value="DUF3435"/>
    <property type="match status" value="1"/>
</dbReference>
<reference evidence="2 3" key="1">
    <citation type="submission" date="2020-07" db="EMBL/GenBank/DDBJ databases">
        <title>Telomere length de novo assembly of all 7 chromosomes of the fungus, Metarhizium brunneum, using a novel assembly pipeline.</title>
        <authorList>
            <person name="Saud z."/>
            <person name="Kortsinoglou A."/>
            <person name="Kouvelis V.N."/>
            <person name="Butt T.M."/>
        </authorList>
    </citation>
    <scope>NUCLEOTIDE SEQUENCE [LARGE SCALE GENOMIC DNA]</scope>
    <source>
        <strain evidence="2 3">4556</strain>
    </source>
</reference>
<dbReference type="EMBL" id="CP058934">
    <property type="protein sequence ID" value="QLI70028.1"/>
    <property type="molecule type" value="Genomic_DNA"/>
</dbReference>
<feature type="region of interest" description="Disordered" evidence="1">
    <location>
        <begin position="722"/>
        <end position="752"/>
    </location>
</feature>
<dbReference type="InterPro" id="IPR021842">
    <property type="entry name" value="DUF3435"/>
</dbReference>
<dbReference type="AlphaFoldDB" id="A0A7D5Z874"/>
<dbReference type="PANTHER" id="PTHR37535">
    <property type="entry name" value="FLUG DOMAIN PROTEIN"/>
    <property type="match status" value="1"/>
</dbReference>
<dbReference type="RefSeq" id="XP_065986923.1">
    <property type="nucleotide sequence ID" value="XM_066130743.1"/>
</dbReference>
<evidence type="ECO:0000313" key="3">
    <source>
        <dbReference type="Proteomes" id="UP000510686"/>
    </source>
</evidence>
<keyword evidence="3" id="KW-1185">Reference proteome</keyword>
<evidence type="ECO:0000313" key="2">
    <source>
        <dbReference type="EMBL" id="QLI70028.1"/>
    </source>
</evidence>
<name>A0A7D5Z874_9HYPO</name>
<feature type="compositionally biased region" description="Polar residues" evidence="1">
    <location>
        <begin position="313"/>
        <end position="327"/>
    </location>
</feature>
<protein>
    <recommendedName>
        <fullName evidence="4">FluG domain-containing protein</fullName>
    </recommendedName>
</protein>
<evidence type="ECO:0008006" key="4">
    <source>
        <dbReference type="Google" id="ProtNLM"/>
    </source>
</evidence>
<dbReference type="KEGG" id="mbrn:26244580"/>
<feature type="compositionally biased region" description="Acidic residues" evidence="1">
    <location>
        <begin position="288"/>
        <end position="309"/>
    </location>
</feature>
<gene>
    <name evidence="2" type="ORF">G6M90_00g062490</name>
</gene>
<dbReference type="OrthoDB" id="4951796at2759"/>
<proteinExistence type="predicted"/>
<feature type="region of interest" description="Disordered" evidence="1">
    <location>
        <begin position="222"/>
        <end position="329"/>
    </location>
</feature>
<evidence type="ECO:0000256" key="1">
    <source>
        <dbReference type="SAM" id="MobiDB-lite"/>
    </source>
</evidence>
<feature type="compositionally biased region" description="Basic and acidic residues" evidence="1">
    <location>
        <begin position="250"/>
        <end position="271"/>
    </location>
</feature>
<organism evidence="2 3">
    <name type="scientific">Metarhizium brunneum</name>
    <dbReference type="NCBI Taxonomy" id="500148"/>
    <lineage>
        <taxon>Eukaryota</taxon>
        <taxon>Fungi</taxon>
        <taxon>Dikarya</taxon>
        <taxon>Ascomycota</taxon>
        <taxon>Pezizomycotina</taxon>
        <taxon>Sordariomycetes</taxon>
        <taxon>Hypocreomycetidae</taxon>
        <taxon>Hypocreales</taxon>
        <taxon>Clavicipitaceae</taxon>
        <taxon>Metarhizium</taxon>
    </lineage>
</organism>
<sequence>MTGRELHSDVLQALEVAARRRHRATLARKETQKHTLNAHGYHRLQRQLNKKTFLAPIDAETTKANIYYIKKKFMRFCREKQHGNWKNAIKWQYCNKGLIMTFLLWICETYIQPRRKQSKRKTVNQYWRDLKMLYRRSNEGRVVNANDCEEIRKYINGHLTVTFNLDDQPGSKPVMGVDDLLLGLTHHWCRDRSVFPTEGDRLDLSAIMLFQSYTACRPAELVDGTKSRGGKDPMLGDSDDEDSGAGLSVDRSHMIKLSAERQKILPRKKDESEEFDSEPGDAAFSEVDALDSNDTSDTDGDDAEDDSDEGTNISGNNVNMGGTQASLSRPCVGTDEVVSESIRKHKALCYEDIVLWIVQDPNQRGRDVLAMEVFFRYHKGADRKPKPTIFLFRENPLPILCPISHLLARAISDDAIEVGGFHHAAPLFSSHIRRKAIKVHWKPSVLKKPVFRRSVRTATGWLKSETEPMKYSAYAFYLDRIGSDLGSEEKWTSYCFRRGHANALLGVAPDSIVDQVMRHDPLTGCMQNAYQNCRIGFNTQDAFLERDPSADGLTRAFTHMSIRCNPEVPKEIPKAELDKLPPDPEVVSLAKHIRQRALCMRQEYGFIKSAPKVVREEYQQLRRDLKNAEKAFRADMTKVYQEACRRRIHNEELQKQLSGMTIDTELDGEPKLEPSVQHQLEERTQLQAILSDFRQDLDTKRTTDRKIRAVDLMVLLASRREVRPPAHSPSPSPRLYGSGIRGNTPDTKPVSPKVNVDEVPLILGKAQCIYCVGENQLPYNTRMRSFNRVSHMMDHVENVHLKHERDGGRFVCRHPQCTHLGDFLISLDAFKYHVQQVHGVKLRTSQV</sequence>
<dbReference type="Proteomes" id="UP000510686">
    <property type="component" value="Chromosome 3"/>
</dbReference>
<dbReference type="PANTHER" id="PTHR37535:SF4">
    <property type="entry name" value="FLUG DOMAIN-CONTAINING PROTEIN"/>
    <property type="match status" value="1"/>
</dbReference>
<accession>A0A7D5Z874</accession>
<dbReference type="GeneID" id="26244580"/>